<protein>
    <recommendedName>
        <fullName evidence="2">DUF7779 domain-containing protein</fullName>
    </recommendedName>
</protein>
<dbReference type="EMBL" id="JAACFV010000039">
    <property type="protein sequence ID" value="KAF7509590.1"/>
    <property type="molecule type" value="Genomic_DNA"/>
</dbReference>
<dbReference type="AlphaFoldDB" id="A0A8H7E5V4"/>
<name>A0A8H7E5V4_9EURO</name>
<feature type="domain" description="DUF7779" evidence="2">
    <location>
        <begin position="53"/>
        <end position="148"/>
    </location>
</feature>
<organism evidence="3 4">
    <name type="scientific">Endocarpon pusillum</name>
    <dbReference type="NCBI Taxonomy" id="364733"/>
    <lineage>
        <taxon>Eukaryota</taxon>
        <taxon>Fungi</taxon>
        <taxon>Dikarya</taxon>
        <taxon>Ascomycota</taxon>
        <taxon>Pezizomycotina</taxon>
        <taxon>Eurotiomycetes</taxon>
        <taxon>Chaetothyriomycetidae</taxon>
        <taxon>Verrucariales</taxon>
        <taxon>Verrucariaceae</taxon>
        <taxon>Endocarpon</taxon>
    </lineage>
</organism>
<evidence type="ECO:0000259" key="2">
    <source>
        <dbReference type="Pfam" id="PF25000"/>
    </source>
</evidence>
<reference evidence="3" key="1">
    <citation type="submission" date="2020-02" db="EMBL/GenBank/DDBJ databases">
        <authorList>
            <person name="Palmer J.M."/>
        </authorList>
    </citation>
    <scope>NUCLEOTIDE SEQUENCE</scope>
    <source>
        <strain evidence="3">EPUS1.4</strain>
        <tissue evidence="3">Thallus</tissue>
    </source>
</reference>
<accession>A0A8H7E5V4</accession>
<feature type="coiled-coil region" evidence="1">
    <location>
        <begin position="167"/>
        <end position="319"/>
    </location>
</feature>
<keyword evidence="4" id="KW-1185">Reference proteome</keyword>
<comment type="caution">
    <text evidence="3">The sequence shown here is derived from an EMBL/GenBank/DDBJ whole genome shotgun (WGS) entry which is preliminary data.</text>
</comment>
<dbReference type="Pfam" id="PF25000">
    <property type="entry name" value="DUF7779"/>
    <property type="match status" value="1"/>
</dbReference>
<dbReference type="OrthoDB" id="5986190at2759"/>
<evidence type="ECO:0000313" key="3">
    <source>
        <dbReference type="EMBL" id="KAF7509590.1"/>
    </source>
</evidence>
<evidence type="ECO:0000256" key="1">
    <source>
        <dbReference type="SAM" id="Coils"/>
    </source>
</evidence>
<sequence length="323" mass="39385">MSCSLKEYFELYKKRQKELLRYFPKYTGTDYGYTVYMAWRVSLDKIESMQDAASNHALELLNILCFYHHDQVPVKMLYNAWHNSKEDPLALDSLFWPEAFSDFLEYQQSVRASVTLLASFSLITRDSDASLSFHPLVHDWCRDRMSEVDQQSSRRRAVSLLARSVDWEEQERRAREEQESLAREEQERFTERARLAEQEKQERERQDQQRQEWERLERERLAKEQERLVKEQERLVKEQERLVKEQERLVKEQERLVKEQERLVKEQERLVKEQERLVKEQERLVKEQERLVKEQERLVKEQERLVKEQERRAMEGESKQIKA</sequence>
<gene>
    <name evidence="3" type="ORF">GJ744_007628</name>
</gene>
<dbReference type="Proteomes" id="UP000606974">
    <property type="component" value="Unassembled WGS sequence"/>
</dbReference>
<keyword evidence="1" id="KW-0175">Coiled coil</keyword>
<evidence type="ECO:0000313" key="4">
    <source>
        <dbReference type="Proteomes" id="UP000606974"/>
    </source>
</evidence>
<dbReference type="InterPro" id="IPR056681">
    <property type="entry name" value="DUF7779"/>
</dbReference>
<proteinExistence type="predicted"/>